<feature type="transmembrane region" description="Helical" evidence="1">
    <location>
        <begin position="6"/>
        <end position="25"/>
    </location>
</feature>
<dbReference type="Proteomes" id="UP001312865">
    <property type="component" value="Unassembled WGS sequence"/>
</dbReference>
<keyword evidence="1" id="KW-0472">Membrane</keyword>
<reference evidence="2 3" key="1">
    <citation type="journal article" date="2018" name="J. Microbiol.">
        <title>Bacillus spongiae sp. nov., isolated from sponge of Jeju Island.</title>
        <authorList>
            <person name="Lee G.E."/>
            <person name="Im W.T."/>
            <person name="Park J.S."/>
        </authorList>
    </citation>
    <scope>NUCLEOTIDE SEQUENCE [LARGE SCALE GENOMIC DNA]</scope>
    <source>
        <strain evidence="2 3">135PIL107-10</strain>
    </source>
</reference>
<gene>
    <name evidence="2" type="ORF">WAK64_02575</name>
</gene>
<evidence type="ECO:0008006" key="4">
    <source>
        <dbReference type="Google" id="ProtNLM"/>
    </source>
</evidence>
<evidence type="ECO:0000313" key="2">
    <source>
        <dbReference type="EMBL" id="MEI5905952.1"/>
    </source>
</evidence>
<dbReference type="EMBL" id="JBBAXC010000002">
    <property type="protein sequence ID" value="MEI5905952.1"/>
    <property type="molecule type" value="Genomic_DNA"/>
</dbReference>
<comment type="caution">
    <text evidence="2">The sequence shown here is derived from an EMBL/GenBank/DDBJ whole genome shotgun (WGS) entry which is preliminary data.</text>
</comment>
<accession>A0ABU8H9W9</accession>
<keyword evidence="1" id="KW-1133">Transmembrane helix</keyword>
<evidence type="ECO:0000313" key="3">
    <source>
        <dbReference type="Proteomes" id="UP001312865"/>
    </source>
</evidence>
<sequence>MSVYITVLSFIVVILLLVSLGYTFYVTKQQKELKGEYDGPIPDSVKSHPYLRNPIFLSMLIATVLILMYIVYLIAK</sequence>
<organism evidence="2 3">
    <name type="scientific">Bacillus spongiae</name>
    <dbReference type="NCBI Taxonomy" id="2683610"/>
    <lineage>
        <taxon>Bacteria</taxon>
        <taxon>Bacillati</taxon>
        <taxon>Bacillota</taxon>
        <taxon>Bacilli</taxon>
        <taxon>Bacillales</taxon>
        <taxon>Bacillaceae</taxon>
        <taxon>Bacillus</taxon>
    </lineage>
</organism>
<keyword evidence="1" id="KW-0812">Transmembrane</keyword>
<dbReference type="RefSeq" id="WP_336585371.1">
    <property type="nucleotide sequence ID" value="NZ_JBBAXC010000002.1"/>
</dbReference>
<proteinExistence type="predicted"/>
<evidence type="ECO:0000256" key="1">
    <source>
        <dbReference type="SAM" id="Phobius"/>
    </source>
</evidence>
<keyword evidence="3" id="KW-1185">Reference proteome</keyword>
<feature type="transmembrane region" description="Helical" evidence="1">
    <location>
        <begin position="55"/>
        <end position="75"/>
    </location>
</feature>
<protein>
    <recommendedName>
        <fullName evidence="4">Short-chain dehydrogenase</fullName>
    </recommendedName>
</protein>
<name>A0ABU8H9W9_9BACI</name>